<dbReference type="Gene3D" id="1.10.510.10">
    <property type="entry name" value="Transferase(Phosphotransferase) domain 1"/>
    <property type="match status" value="2"/>
</dbReference>
<dbReference type="InterPro" id="IPR011009">
    <property type="entry name" value="Kinase-like_dom_sf"/>
</dbReference>
<dbReference type="OrthoDB" id="10252171at2759"/>
<feature type="domain" description="Protein kinase" evidence="2">
    <location>
        <begin position="100"/>
        <end position="366"/>
    </location>
</feature>
<dbReference type="InterPro" id="IPR001245">
    <property type="entry name" value="Ser-Thr/Tyr_kinase_cat_dom"/>
</dbReference>
<dbReference type="SUPFAM" id="SSF56112">
    <property type="entry name" value="Protein kinase-like (PK-like)"/>
    <property type="match status" value="2"/>
</dbReference>
<dbReference type="Proteomes" id="UP000736335">
    <property type="component" value="Unassembled WGS sequence"/>
</dbReference>
<dbReference type="InterPro" id="IPR000719">
    <property type="entry name" value="Prot_kinase_dom"/>
</dbReference>
<keyword evidence="4" id="KW-1185">Reference proteome</keyword>
<dbReference type="PROSITE" id="PS00108">
    <property type="entry name" value="PROTEIN_KINASE_ST"/>
    <property type="match status" value="1"/>
</dbReference>
<dbReference type="GO" id="GO:0005524">
    <property type="term" value="F:ATP binding"/>
    <property type="evidence" value="ECO:0007669"/>
    <property type="project" value="InterPro"/>
</dbReference>
<dbReference type="PANTHER" id="PTHR44329">
    <property type="entry name" value="SERINE/THREONINE-PROTEIN KINASE TNNI3K-RELATED"/>
    <property type="match status" value="1"/>
</dbReference>
<keyword evidence="3" id="KW-0808">Transferase</keyword>
<reference evidence="3" key="2">
    <citation type="submission" date="2020-11" db="EMBL/GenBank/DDBJ databases">
        <authorList>
            <consortium name="DOE Joint Genome Institute"/>
            <person name="Kuo A."/>
            <person name="Miyauchi S."/>
            <person name="Kiss E."/>
            <person name="Drula E."/>
            <person name="Kohler A."/>
            <person name="Sanchez-Garcia M."/>
            <person name="Andreopoulos B."/>
            <person name="Barry K.W."/>
            <person name="Bonito G."/>
            <person name="Buee M."/>
            <person name="Carver A."/>
            <person name="Chen C."/>
            <person name="Cichocki N."/>
            <person name="Clum A."/>
            <person name="Culley D."/>
            <person name="Crous P.W."/>
            <person name="Fauchery L."/>
            <person name="Girlanda M."/>
            <person name="Hayes R."/>
            <person name="Keri Z."/>
            <person name="Labutti K."/>
            <person name="Lipzen A."/>
            <person name="Lombard V."/>
            <person name="Magnuson J."/>
            <person name="Maillard F."/>
            <person name="Morin E."/>
            <person name="Murat C."/>
            <person name="Nolan M."/>
            <person name="Ohm R."/>
            <person name="Pangilinan J."/>
            <person name="Pereira M."/>
            <person name="Perotto S."/>
            <person name="Peter M."/>
            <person name="Riley R."/>
            <person name="Sitrit Y."/>
            <person name="Stielow B."/>
            <person name="Szollosi G."/>
            <person name="Zifcakova L."/>
            <person name="Stursova M."/>
            <person name="Spatafora J.W."/>
            <person name="Tedersoo L."/>
            <person name="Vaario L.-M."/>
            <person name="Yamada A."/>
            <person name="Yan M."/>
            <person name="Wang P."/>
            <person name="Xu J."/>
            <person name="Bruns T."/>
            <person name="Baldrian P."/>
            <person name="Vilgalys R."/>
            <person name="Henrissat B."/>
            <person name="Grigoriev I.V."/>
            <person name="Hibbett D."/>
            <person name="Nagy L.G."/>
            <person name="Martin F.M."/>
        </authorList>
    </citation>
    <scope>NUCLEOTIDE SEQUENCE</scope>
    <source>
        <strain evidence="3">UH-Tt-Lm1</strain>
    </source>
</reference>
<comment type="caution">
    <text evidence="3">The sequence shown here is derived from an EMBL/GenBank/DDBJ whole genome shotgun (WGS) entry which is preliminary data.</text>
</comment>
<gene>
    <name evidence="3" type="ORF">BJ322DRAFT_1111961</name>
</gene>
<organism evidence="3 4">
    <name type="scientific">Thelephora terrestris</name>
    <dbReference type="NCBI Taxonomy" id="56493"/>
    <lineage>
        <taxon>Eukaryota</taxon>
        <taxon>Fungi</taxon>
        <taxon>Dikarya</taxon>
        <taxon>Basidiomycota</taxon>
        <taxon>Agaricomycotina</taxon>
        <taxon>Agaricomycetes</taxon>
        <taxon>Thelephorales</taxon>
        <taxon>Thelephoraceae</taxon>
        <taxon>Thelephora</taxon>
    </lineage>
</organism>
<feature type="compositionally biased region" description="Low complexity" evidence="1">
    <location>
        <begin position="738"/>
        <end position="750"/>
    </location>
</feature>
<keyword evidence="3" id="KW-0418">Kinase</keyword>
<feature type="domain" description="Protein kinase" evidence="2">
    <location>
        <begin position="441"/>
        <end position="719"/>
    </location>
</feature>
<accession>A0A9P6H8A7</accession>
<proteinExistence type="predicted"/>
<name>A0A9P6H8A7_9AGAM</name>
<feature type="region of interest" description="Disordered" evidence="1">
    <location>
        <begin position="781"/>
        <end position="853"/>
    </location>
</feature>
<dbReference type="PROSITE" id="PS50011">
    <property type="entry name" value="PROTEIN_KINASE_DOM"/>
    <property type="match status" value="2"/>
</dbReference>
<protein>
    <submittedName>
        <fullName evidence="3">Kinase-like domain-containing protein</fullName>
    </submittedName>
</protein>
<evidence type="ECO:0000259" key="2">
    <source>
        <dbReference type="PROSITE" id="PS50011"/>
    </source>
</evidence>
<feature type="compositionally biased region" description="Pro residues" evidence="1">
    <location>
        <begin position="823"/>
        <end position="836"/>
    </location>
</feature>
<evidence type="ECO:0000313" key="3">
    <source>
        <dbReference type="EMBL" id="KAF9781243.1"/>
    </source>
</evidence>
<evidence type="ECO:0000313" key="4">
    <source>
        <dbReference type="Proteomes" id="UP000736335"/>
    </source>
</evidence>
<reference evidence="3" key="1">
    <citation type="journal article" date="2020" name="Nat. Commun.">
        <title>Large-scale genome sequencing of mycorrhizal fungi provides insights into the early evolution of symbiotic traits.</title>
        <authorList>
            <person name="Miyauchi S."/>
            <person name="Kiss E."/>
            <person name="Kuo A."/>
            <person name="Drula E."/>
            <person name="Kohler A."/>
            <person name="Sanchez-Garcia M."/>
            <person name="Morin E."/>
            <person name="Andreopoulos B."/>
            <person name="Barry K.W."/>
            <person name="Bonito G."/>
            <person name="Buee M."/>
            <person name="Carver A."/>
            <person name="Chen C."/>
            <person name="Cichocki N."/>
            <person name="Clum A."/>
            <person name="Culley D."/>
            <person name="Crous P.W."/>
            <person name="Fauchery L."/>
            <person name="Girlanda M."/>
            <person name="Hayes R.D."/>
            <person name="Keri Z."/>
            <person name="LaButti K."/>
            <person name="Lipzen A."/>
            <person name="Lombard V."/>
            <person name="Magnuson J."/>
            <person name="Maillard F."/>
            <person name="Murat C."/>
            <person name="Nolan M."/>
            <person name="Ohm R.A."/>
            <person name="Pangilinan J."/>
            <person name="Pereira M.F."/>
            <person name="Perotto S."/>
            <person name="Peter M."/>
            <person name="Pfister S."/>
            <person name="Riley R."/>
            <person name="Sitrit Y."/>
            <person name="Stielow J.B."/>
            <person name="Szollosi G."/>
            <person name="Zifcakova L."/>
            <person name="Stursova M."/>
            <person name="Spatafora J.W."/>
            <person name="Tedersoo L."/>
            <person name="Vaario L.M."/>
            <person name="Yamada A."/>
            <person name="Yan M."/>
            <person name="Wang P."/>
            <person name="Xu J."/>
            <person name="Bruns T."/>
            <person name="Baldrian P."/>
            <person name="Vilgalys R."/>
            <person name="Dunand C."/>
            <person name="Henrissat B."/>
            <person name="Grigoriev I.V."/>
            <person name="Hibbett D."/>
            <person name="Nagy L.G."/>
            <person name="Martin F.M."/>
        </authorList>
    </citation>
    <scope>NUCLEOTIDE SEQUENCE</scope>
    <source>
        <strain evidence="3">UH-Tt-Lm1</strain>
    </source>
</reference>
<dbReference type="AlphaFoldDB" id="A0A9P6H8A7"/>
<dbReference type="SMART" id="SM00220">
    <property type="entry name" value="S_TKc"/>
    <property type="match status" value="2"/>
</dbReference>
<dbReference type="InterPro" id="IPR008271">
    <property type="entry name" value="Ser/Thr_kinase_AS"/>
</dbReference>
<dbReference type="GO" id="GO:0004674">
    <property type="term" value="F:protein serine/threonine kinase activity"/>
    <property type="evidence" value="ECO:0007669"/>
    <property type="project" value="TreeGrafter"/>
</dbReference>
<feature type="region of interest" description="Disordered" evidence="1">
    <location>
        <begin position="727"/>
        <end position="766"/>
    </location>
</feature>
<dbReference type="Pfam" id="PF07714">
    <property type="entry name" value="PK_Tyr_Ser-Thr"/>
    <property type="match status" value="2"/>
</dbReference>
<dbReference type="InterPro" id="IPR051681">
    <property type="entry name" value="Ser/Thr_Kinases-Pseudokinases"/>
</dbReference>
<evidence type="ECO:0000256" key="1">
    <source>
        <dbReference type="SAM" id="MobiDB-lite"/>
    </source>
</evidence>
<sequence length="878" mass="98390">MTSSASVQTTSWQTLLTLDRKSNDFTHSARRLLVEQRTREYEASQFTEEEASNLIELIEQTILKHPDIAGELKSVAFTVLRRLCGTFGMLPRSCIINEDFRAKEEAPFASRGYVDLWKLDWDGRKVAVRTLRFGPGDDRSETTMRFCKEVLLWKLLDHPNVLPFHGASMGPDQYRMVFPWMENGNVLSYTRKNPEANRLQFLVDVANGLKFLHRASLVHGNIRGSNILISDSRPPQVLLSDYGLNTIVFDASSFSRASINWTAPELLAPDNATSQPSVSSDIYSLGMVIYEVLTGAAPFERRGDIELACKVVLEDERPRRPRDSEKLGFTDEVWEVLQNCWGKEPSTRPSVDLVAVCLKQAAETWVVDVPAFMLASRAGVDQVLNLKEDQAKDFANQLDTTLDSIGISGHSGKTYLKYLQKLCDASGVLPASFMLTDGFEHIETLSFAKGGFADVYRATYKGQLVVAKTLKTSSLEDLENWHKRFAKEVVGWKWLRHENILPFVGVTSEPPPFSMVSPLIENGNIMSFIKANPDQNPFNLLVDVTNGLQYLHRHDFVHGDLKGANILINLERRACLADFGLTEIIGEVNFCDEHSDNRVGGTIRWMAPEILSPEMYGYVKCARKKLPSKSMDIYALGMTILEVISGRKPFEHTNPDAAVIQKVLGGFRPERPSVGFSDALWTLLTQTWLEEFETPESQSVRPSITDILKLLQDEADNWIQPSRPLQRVFSSSMKPNRSAASSTGSSGYASQHLCRTEDNTGQAPPRGQTVDVEILLKNLDNLIGPAPTDDPSSFPQNFEHEEQPGQVPEQSQARSSLHIYIPSSPPPPPPPPPLPRVPSVLPRTRKQGPVGRAWDKLKKSFMEKFLNRAKQCLSFRTS</sequence>
<dbReference type="EMBL" id="WIUZ02000014">
    <property type="protein sequence ID" value="KAF9781243.1"/>
    <property type="molecule type" value="Genomic_DNA"/>
</dbReference>